<feature type="domain" description="Glycoside hydrolase family 31 N-terminal" evidence="7">
    <location>
        <begin position="74"/>
        <end position="233"/>
    </location>
</feature>
<keyword evidence="9" id="KW-0614">Plasmid</keyword>
<dbReference type="InterPro" id="IPR000322">
    <property type="entry name" value="Glyco_hydro_31_TIM"/>
</dbReference>
<dbReference type="InterPro" id="IPR030458">
    <property type="entry name" value="Glyco_hydro_31_AS"/>
</dbReference>
<evidence type="ECO:0000256" key="1">
    <source>
        <dbReference type="ARBA" id="ARBA00007806"/>
    </source>
</evidence>
<dbReference type="CDD" id="cd14752">
    <property type="entry name" value="GH31_N"/>
    <property type="match status" value="1"/>
</dbReference>
<dbReference type="GO" id="GO:0030246">
    <property type="term" value="F:carbohydrate binding"/>
    <property type="evidence" value="ECO:0007669"/>
    <property type="project" value="InterPro"/>
</dbReference>
<dbReference type="InterPro" id="IPR017853">
    <property type="entry name" value="GH"/>
</dbReference>
<dbReference type="SUPFAM" id="SSF51445">
    <property type="entry name" value="(Trans)glycosidases"/>
    <property type="match status" value="1"/>
</dbReference>
<keyword evidence="3 4" id="KW-0326">Glycosidase</keyword>
<evidence type="ECO:0000256" key="4">
    <source>
        <dbReference type="RuleBase" id="RU361185"/>
    </source>
</evidence>
<organism evidence="9 10">
    <name type="scientific">Thermus thermophilus</name>
    <dbReference type="NCBI Taxonomy" id="274"/>
    <lineage>
        <taxon>Bacteria</taxon>
        <taxon>Thermotogati</taxon>
        <taxon>Deinococcota</taxon>
        <taxon>Deinococci</taxon>
        <taxon>Thermales</taxon>
        <taxon>Thermaceae</taxon>
        <taxon>Thermus</taxon>
    </lineage>
</organism>
<dbReference type="RefSeq" id="WP_310593023.1">
    <property type="nucleotide sequence ID" value="NZ_AP024271.1"/>
</dbReference>
<reference evidence="10" key="1">
    <citation type="submission" date="2021-01" db="EMBL/GenBank/DDBJ databases">
        <title>Complete Genome Sequence of Thermus thermophilus Strain HB5018, Isolated from Mine Onsen Hot Spring.</title>
        <authorList>
            <person name="Miyazaki K."/>
            <person name="Moriya T."/>
            <person name="Nemoto N."/>
            <person name="Oshima T."/>
            <person name="Yura K."/>
            <person name="Bessho Y."/>
        </authorList>
    </citation>
    <scope>NUCLEOTIDE SEQUENCE [LARGE SCALE GENOMIC DNA]</scope>
    <source>
        <strain evidence="10">HB5018</strain>
        <plasmid evidence="10">pHB5018b</plasmid>
    </source>
</reference>
<keyword evidence="5" id="KW-0472">Membrane</keyword>
<dbReference type="Gene3D" id="2.60.40.1180">
    <property type="entry name" value="Golgi alpha-mannosidase II"/>
    <property type="match status" value="1"/>
</dbReference>
<dbReference type="GO" id="GO:0005975">
    <property type="term" value="P:carbohydrate metabolic process"/>
    <property type="evidence" value="ECO:0007669"/>
    <property type="project" value="InterPro"/>
</dbReference>
<evidence type="ECO:0000259" key="7">
    <source>
        <dbReference type="Pfam" id="PF13802"/>
    </source>
</evidence>
<dbReference type="PANTHER" id="PTHR22762:SF120">
    <property type="entry name" value="HETEROGLYCAN GLUCOSIDASE 1"/>
    <property type="match status" value="1"/>
</dbReference>
<dbReference type="CDD" id="cd06604">
    <property type="entry name" value="GH31_glucosidase_II_MalA"/>
    <property type="match status" value="1"/>
</dbReference>
<evidence type="ECO:0000313" key="10">
    <source>
        <dbReference type="Proteomes" id="UP000596099"/>
    </source>
</evidence>
<dbReference type="InterPro" id="IPR048395">
    <property type="entry name" value="Glyco_hydro_31_C"/>
</dbReference>
<geneLocation type="plasmid" evidence="9 10">
    <name>pHB5018b</name>
</geneLocation>
<feature type="domain" description="Glycoside hydrolase family 31 TIM barrel" evidence="6">
    <location>
        <begin position="271"/>
        <end position="599"/>
    </location>
</feature>
<evidence type="ECO:0000259" key="6">
    <source>
        <dbReference type="Pfam" id="PF01055"/>
    </source>
</evidence>
<dbReference type="Pfam" id="PF13802">
    <property type="entry name" value="Gal_mutarotas_2"/>
    <property type="match status" value="1"/>
</dbReference>
<dbReference type="InterPro" id="IPR025887">
    <property type="entry name" value="Glyco_hydro_31_N_dom"/>
</dbReference>
<feature type="domain" description="Glycosyl hydrolase family 31 C-terminal" evidence="8">
    <location>
        <begin position="607"/>
        <end position="688"/>
    </location>
</feature>
<name>A0A7R7YK36_THETH</name>
<feature type="transmembrane region" description="Helical" evidence="5">
    <location>
        <begin position="12"/>
        <end position="34"/>
    </location>
</feature>
<gene>
    <name evidence="9" type="ORF">TthHB5018_b20950</name>
</gene>
<dbReference type="InterPro" id="IPR011013">
    <property type="entry name" value="Gal_mutarotase_sf_dom"/>
</dbReference>
<dbReference type="Proteomes" id="UP000596099">
    <property type="component" value="Plasmid pHB5018b"/>
</dbReference>
<dbReference type="Gene3D" id="2.60.40.1760">
    <property type="entry name" value="glycosyl hydrolase (family 31)"/>
    <property type="match status" value="1"/>
</dbReference>
<evidence type="ECO:0000256" key="5">
    <source>
        <dbReference type="SAM" id="Phobius"/>
    </source>
</evidence>
<dbReference type="EMBL" id="AP024271">
    <property type="protein sequence ID" value="BCP67161.1"/>
    <property type="molecule type" value="Genomic_DNA"/>
</dbReference>
<sequence length="793" mass="88538">MAVPGKGLGKKLWSAAEMAALLGPGILLLAVRYARERDRWTPRDPLSPWQGVGRVQGLEAIPGGVRVRFAEAELEAVFLGEDLLRLTWSPGEAPPPYALAEEASPLEPERLQGPDGVLLLRTRRLALALGEEGLEVRDGEGRLLRQEAYPERAGRAWRHRVRLAPGERVLGLGERAYPLDRRGGAFRLWNRDPGGSYGPGEDPLYLSVPVWLSLLPQGGYLAFYENPAEGFADLRGEEAWVGFLGGAFRYYLIPGPLEAALSRYVRLTGLPPMPPRWALGFHYARWGLRTREEVEERVAGFLERGLPLRAVHLDIDYMRGYRVFTVDEGRYPDLQGLVRGFQEKGVRTVLILDPGVKAEKGFPPYEEGLREGLFCRLPSGEVVRGPVWPGLAAFPDFTDPKARAWWGEKLKGFLEMGVAGFWLDMNEPALFAAWGEPTLPASARHALEGQGGDHRLAHNLYGLLMARASWEGFRKHAPERRPFLLTRSGHAGVQRYAWTWTGDVESTWEGLRTTLRALLGLSLSGVYFVGSDIGGFSGNPSPELYLRWFQMAALTPFFRLHAARWTKRREPWRFGEEVLEGVRRAMALRESLLPYLYTLAHRASREGKPLLRPLFLEGGPYTEEAFLLGEALLVAPVLEEGARAKEVPLPKGGWYPWGEDRALQGPTWARLPAPLDRIPLLVRAGTVLPLLEEGGLALHLYPGAEGAEGRLYWDEGEGEGPYSLDRFRLLPAEGGFRLLWQGEGELPWPWARVRLRLFGKRLLRAHVEGEAHAAEEGGVLLPPFREALLEVEG</sequence>
<evidence type="ECO:0000259" key="8">
    <source>
        <dbReference type="Pfam" id="PF21365"/>
    </source>
</evidence>
<evidence type="ECO:0000256" key="2">
    <source>
        <dbReference type="ARBA" id="ARBA00022801"/>
    </source>
</evidence>
<keyword evidence="5" id="KW-0812">Transmembrane</keyword>
<dbReference type="GO" id="GO:0004553">
    <property type="term" value="F:hydrolase activity, hydrolyzing O-glycosyl compounds"/>
    <property type="evidence" value="ECO:0007669"/>
    <property type="project" value="InterPro"/>
</dbReference>
<dbReference type="SUPFAM" id="SSF51011">
    <property type="entry name" value="Glycosyl hydrolase domain"/>
    <property type="match status" value="1"/>
</dbReference>
<evidence type="ECO:0000313" key="9">
    <source>
        <dbReference type="EMBL" id="BCP67161.1"/>
    </source>
</evidence>
<dbReference type="Gene3D" id="3.20.20.80">
    <property type="entry name" value="Glycosidases"/>
    <property type="match status" value="1"/>
</dbReference>
<evidence type="ECO:0000256" key="3">
    <source>
        <dbReference type="ARBA" id="ARBA00023295"/>
    </source>
</evidence>
<protein>
    <submittedName>
        <fullName evidence="9">Alpha-glucosidase</fullName>
    </submittedName>
</protein>
<keyword evidence="2 4" id="KW-0378">Hydrolase</keyword>
<dbReference type="InterPro" id="IPR013780">
    <property type="entry name" value="Glyco_hydro_b"/>
</dbReference>
<dbReference type="AlphaFoldDB" id="A0A7R7YK36"/>
<dbReference type="PROSITE" id="PS00129">
    <property type="entry name" value="GLYCOSYL_HYDROL_F31_1"/>
    <property type="match status" value="1"/>
</dbReference>
<dbReference type="Pfam" id="PF21365">
    <property type="entry name" value="Glyco_hydro_31_3rd"/>
    <property type="match status" value="1"/>
</dbReference>
<keyword evidence="5" id="KW-1133">Transmembrane helix</keyword>
<dbReference type="SUPFAM" id="SSF74650">
    <property type="entry name" value="Galactose mutarotase-like"/>
    <property type="match status" value="1"/>
</dbReference>
<accession>A0A7R7YK36</accession>
<dbReference type="PANTHER" id="PTHR22762">
    <property type="entry name" value="ALPHA-GLUCOSIDASE"/>
    <property type="match status" value="1"/>
</dbReference>
<dbReference type="Pfam" id="PF01055">
    <property type="entry name" value="Glyco_hydro_31_2nd"/>
    <property type="match status" value="1"/>
</dbReference>
<comment type="similarity">
    <text evidence="1 4">Belongs to the glycosyl hydrolase 31 family.</text>
</comment>
<proteinExistence type="inferred from homology"/>